<gene>
    <name evidence="2" type="ORF">K0625_12220</name>
</gene>
<feature type="signal peptide" evidence="1">
    <location>
        <begin position="1"/>
        <end position="20"/>
    </location>
</feature>
<evidence type="ECO:0000256" key="1">
    <source>
        <dbReference type="SAM" id="SignalP"/>
    </source>
</evidence>
<accession>A0ABS7E503</accession>
<name>A0ABS7E503_9GAMM</name>
<sequence>MKCFIMIPIFLLSLSTTAVASEKQDYKCFVNSTDGDKVVFYRWKTDELKLKMAKLVGRTNTNKKGKKYFIKEVQECVHINDTFESADAQKVDKVTLH</sequence>
<dbReference type="Proteomes" id="UP001195963">
    <property type="component" value="Unassembled WGS sequence"/>
</dbReference>
<dbReference type="InterPro" id="IPR049848">
    <property type="entry name" value="TapY2-like"/>
</dbReference>
<proteinExistence type="predicted"/>
<keyword evidence="1" id="KW-0732">Signal</keyword>
<dbReference type="RefSeq" id="WP_220109945.1">
    <property type="nucleotide sequence ID" value="NZ_JAHZST010000007.1"/>
</dbReference>
<dbReference type="EMBL" id="JAHZST010000007">
    <property type="protein sequence ID" value="MBW8184438.1"/>
    <property type="molecule type" value="Genomic_DNA"/>
</dbReference>
<keyword evidence="3" id="KW-1185">Reference proteome</keyword>
<evidence type="ECO:0000313" key="2">
    <source>
        <dbReference type="EMBL" id="MBW8184438.1"/>
    </source>
</evidence>
<dbReference type="NCBIfam" id="NF038109">
    <property type="entry name" value="tapY2_fam"/>
    <property type="match status" value="1"/>
</dbReference>
<organism evidence="2 3">
    <name type="scientific">Shewanella nanhaiensis</name>
    <dbReference type="NCBI Taxonomy" id="2864872"/>
    <lineage>
        <taxon>Bacteria</taxon>
        <taxon>Pseudomonadati</taxon>
        <taxon>Pseudomonadota</taxon>
        <taxon>Gammaproteobacteria</taxon>
        <taxon>Alteromonadales</taxon>
        <taxon>Shewanellaceae</taxon>
        <taxon>Shewanella</taxon>
    </lineage>
</organism>
<comment type="caution">
    <text evidence="2">The sequence shown here is derived from an EMBL/GenBank/DDBJ whole genome shotgun (WGS) entry which is preliminary data.</text>
</comment>
<protein>
    <submittedName>
        <fullName evidence="2">TapY2 family type IVa secretion system protein</fullName>
    </submittedName>
</protein>
<feature type="chain" id="PRO_5046072403" evidence="1">
    <location>
        <begin position="21"/>
        <end position="97"/>
    </location>
</feature>
<reference evidence="2 3" key="1">
    <citation type="submission" date="2021-07" db="EMBL/GenBank/DDBJ databases">
        <title>Shewanella sp. nov, isolated from SCS.</title>
        <authorList>
            <person name="Cao W.R."/>
        </authorList>
    </citation>
    <scope>NUCLEOTIDE SEQUENCE [LARGE SCALE GENOMIC DNA]</scope>
    <source>
        <strain evidence="2 3">NR704-98</strain>
    </source>
</reference>
<evidence type="ECO:0000313" key="3">
    <source>
        <dbReference type="Proteomes" id="UP001195963"/>
    </source>
</evidence>